<dbReference type="RefSeq" id="WP_159667768.1">
    <property type="nucleotide sequence ID" value="NZ_WUUS01000007.1"/>
</dbReference>
<keyword evidence="1" id="KW-0472">Membrane</keyword>
<protein>
    <submittedName>
        <fullName evidence="2">Uncharacterized protein</fullName>
    </submittedName>
</protein>
<accession>A0A6B0SX62</accession>
<keyword evidence="3" id="KW-1185">Reference proteome</keyword>
<sequence>MSSIDAVNELLAERPTLSFVLLMTVPAFVYIAVGIADGRSVASVAPSGATIGATFAVVTTVLRRVFE</sequence>
<evidence type="ECO:0000256" key="1">
    <source>
        <dbReference type="SAM" id="Phobius"/>
    </source>
</evidence>
<keyword evidence="1" id="KW-0812">Transmembrane</keyword>
<comment type="caution">
    <text evidence="2">The sequence shown here is derived from an EMBL/GenBank/DDBJ whole genome shotgun (WGS) entry which is preliminary data.</text>
</comment>
<proteinExistence type="predicted"/>
<keyword evidence="1" id="KW-1133">Transmembrane helix</keyword>
<dbReference type="Proteomes" id="UP000437065">
    <property type="component" value="Unassembled WGS sequence"/>
</dbReference>
<feature type="transmembrane region" description="Helical" evidence="1">
    <location>
        <begin position="16"/>
        <end position="35"/>
    </location>
</feature>
<dbReference type="AlphaFoldDB" id="A0A6B0SX62"/>
<organism evidence="2 3">
    <name type="scientific">Halobaculum saliterrae</name>
    <dbReference type="NCBI Taxonomy" id="2073113"/>
    <lineage>
        <taxon>Archaea</taxon>
        <taxon>Methanobacteriati</taxon>
        <taxon>Methanobacteriota</taxon>
        <taxon>Stenosarchaea group</taxon>
        <taxon>Halobacteria</taxon>
        <taxon>Halobacteriales</taxon>
        <taxon>Haloferacaceae</taxon>
        <taxon>Halobaculum</taxon>
    </lineage>
</organism>
<name>A0A6B0SX62_9EURY</name>
<evidence type="ECO:0000313" key="3">
    <source>
        <dbReference type="Proteomes" id="UP000437065"/>
    </source>
</evidence>
<evidence type="ECO:0000313" key="2">
    <source>
        <dbReference type="EMBL" id="MXR42116.1"/>
    </source>
</evidence>
<reference evidence="2 3" key="1">
    <citation type="submission" date="2019-12" db="EMBL/GenBank/DDBJ databases">
        <title>Isolation and characterization of three novel carbon monoxide-oxidizing members of Halobacteria from salione crusts and soils.</title>
        <authorList>
            <person name="Myers M.R."/>
            <person name="King G.M."/>
        </authorList>
    </citation>
    <scope>NUCLEOTIDE SEQUENCE [LARGE SCALE GENOMIC DNA]</scope>
    <source>
        <strain evidence="2 3">WSA2</strain>
    </source>
</reference>
<feature type="transmembrane region" description="Helical" evidence="1">
    <location>
        <begin position="41"/>
        <end position="62"/>
    </location>
</feature>
<dbReference type="EMBL" id="WUUS01000007">
    <property type="protein sequence ID" value="MXR42116.1"/>
    <property type="molecule type" value="Genomic_DNA"/>
</dbReference>
<gene>
    <name evidence="2" type="ORF">GRX01_12295</name>
</gene>